<gene>
    <name evidence="1" type="ORF">HPLM_LOCUS2360</name>
</gene>
<reference evidence="1 2" key="2">
    <citation type="submission" date="2018-11" db="EMBL/GenBank/DDBJ databases">
        <authorList>
            <consortium name="Pathogen Informatics"/>
        </authorList>
    </citation>
    <scope>NUCLEOTIDE SEQUENCE [LARGE SCALE GENOMIC DNA]</scope>
    <source>
        <strain evidence="1 2">MHpl1</strain>
    </source>
</reference>
<dbReference type="AlphaFoldDB" id="A0A0N4VYJ1"/>
<evidence type="ECO:0000313" key="2">
    <source>
        <dbReference type="Proteomes" id="UP000268014"/>
    </source>
</evidence>
<protein>
    <submittedName>
        <fullName evidence="1 3">Uncharacterized protein</fullName>
    </submittedName>
</protein>
<accession>A0A0N4VYJ1</accession>
<name>A0A0N4VYJ1_HAEPC</name>
<organism evidence="3">
    <name type="scientific">Haemonchus placei</name>
    <name type="common">Barber's pole worm</name>
    <dbReference type="NCBI Taxonomy" id="6290"/>
    <lineage>
        <taxon>Eukaryota</taxon>
        <taxon>Metazoa</taxon>
        <taxon>Ecdysozoa</taxon>
        <taxon>Nematoda</taxon>
        <taxon>Chromadorea</taxon>
        <taxon>Rhabditida</taxon>
        <taxon>Rhabditina</taxon>
        <taxon>Rhabditomorpha</taxon>
        <taxon>Strongyloidea</taxon>
        <taxon>Trichostrongylidae</taxon>
        <taxon>Haemonchus</taxon>
    </lineage>
</organism>
<evidence type="ECO:0000313" key="3">
    <source>
        <dbReference type="WBParaSite" id="HPLM_0000236201-mRNA-1"/>
    </source>
</evidence>
<keyword evidence="2" id="KW-1185">Reference proteome</keyword>
<dbReference type="WBParaSite" id="HPLM_0000236201-mRNA-1">
    <property type="protein sequence ID" value="HPLM_0000236201-mRNA-1"/>
    <property type="gene ID" value="HPLM_0000236201"/>
</dbReference>
<evidence type="ECO:0000313" key="1">
    <source>
        <dbReference type="EMBL" id="VDO14329.1"/>
    </source>
</evidence>
<proteinExistence type="predicted"/>
<sequence>MCIGTSVQEQNFGIEMMSALTSFSVTKFNDTLKPTLAVCETLVGSHAEPG</sequence>
<dbReference type="Proteomes" id="UP000268014">
    <property type="component" value="Unassembled WGS sequence"/>
</dbReference>
<dbReference type="EMBL" id="UZAF01004675">
    <property type="protein sequence ID" value="VDO14329.1"/>
    <property type="molecule type" value="Genomic_DNA"/>
</dbReference>
<reference evidence="3" key="1">
    <citation type="submission" date="2017-02" db="UniProtKB">
        <authorList>
            <consortium name="WormBaseParasite"/>
        </authorList>
    </citation>
    <scope>IDENTIFICATION</scope>
</reference>